<evidence type="ECO:0000313" key="11">
    <source>
        <dbReference type="Ensembl" id="ENSSSCP00000047349.2"/>
    </source>
</evidence>
<feature type="coiled-coil region" evidence="8">
    <location>
        <begin position="220"/>
        <end position="254"/>
    </location>
</feature>
<dbReference type="InterPro" id="IPR032444">
    <property type="entry name" value="Keratin_2_head"/>
</dbReference>
<keyword evidence="12" id="KW-1185">Reference proteome</keyword>
<dbReference type="PANTHER" id="PTHR45616">
    <property type="entry name" value="GATA-TYPE DOMAIN-CONTAINING PROTEIN"/>
    <property type="match status" value="1"/>
</dbReference>
<keyword evidence="4 7" id="KW-0403">Intermediate filament</keyword>
<dbReference type="PROSITE" id="PS00226">
    <property type="entry name" value="IF_ROD_1"/>
    <property type="match status" value="1"/>
</dbReference>
<dbReference type="FunFam" id="1.20.5.1160:FF:000001">
    <property type="entry name" value="Keratin type II"/>
    <property type="match status" value="1"/>
</dbReference>
<dbReference type="SMART" id="SM01391">
    <property type="entry name" value="Filament"/>
    <property type="match status" value="1"/>
</dbReference>
<name>A0A287ATD0_PIG</name>
<dbReference type="PRINTS" id="PR01276">
    <property type="entry name" value="TYPE2KERATIN"/>
</dbReference>
<dbReference type="Pfam" id="PF00038">
    <property type="entry name" value="Filament"/>
    <property type="match status" value="1"/>
</dbReference>
<keyword evidence="3" id="KW-0416">Keratin</keyword>
<feature type="domain" description="IF rod" evidence="10">
    <location>
        <begin position="144"/>
        <end position="457"/>
    </location>
</feature>
<dbReference type="Proteomes" id="UP000008227">
    <property type="component" value="Chromosome 5"/>
</dbReference>
<dbReference type="Gene3D" id="1.20.5.170">
    <property type="match status" value="1"/>
</dbReference>
<evidence type="ECO:0000256" key="9">
    <source>
        <dbReference type="SAM" id="MobiDB-lite"/>
    </source>
</evidence>
<evidence type="ECO:0000256" key="2">
    <source>
        <dbReference type="ARBA" id="ARBA00022490"/>
    </source>
</evidence>
<dbReference type="Bgee" id="ENSSSCG00000000236">
    <property type="expression patterns" value="Expressed in limb bud and 2 other cell types or tissues"/>
</dbReference>
<dbReference type="AlphaFoldDB" id="A0A287ATD0"/>
<evidence type="ECO:0000313" key="12">
    <source>
        <dbReference type="Proteomes" id="UP000008227"/>
    </source>
</evidence>
<dbReference type="Gene3D" id="1.20.5.500">
    <property type="entry name" value="Single helix bin"/>
    <property type="match status" value="1"/>
</dbReference>
<dbReference type="FunFam" id="1.20.5.500:FF:000001">
    <property type="entry name" value="Type II keratin 23"/>
    <property type="match status" value="1"/>
</dbReference>
<dbReference type="Pfam" id="PF16208">
    <property type="entry name" value="Keratin_2_head"/>
    <property type="match status" value="1"/>
</dbReference>
<evidence type="ECO:0000256" key="7">
    <source>
        <dbReference type="RuleBase" id="RU000685"/>
    </source>
</evidence>
<dbReference type="GO" id="GO:0045095">
    <property type="term" value="C:keratin filament"/>
    <property type="evidence" value="ECO:0007669"/>
    <property type="project" value="InterPro"/>
</dbReference>
<sequence length="552" mass="59414">MSCRSTVRSQSSGRRGFSASSARVPGVCRSGFSTVSVSRSRGSGGLSGVCGGAGFGSRSLYSLGGSKRISIAGGYGGGVGAGFGFGGGARSGFGFGAGSGGFGLGGGAGFVGGYGGSEVTINQNLLTPLNLQIDPTIQRVRTEEREQIKTLNNKFASFIDKVRFLEQQNKVLDTKWTLLQEQGIKTVRQNLEPLFEQYINDLRRQLDSILGERGRLDSELRGMQDLVEDFKKKYEDEINKRTAAENEFVNLKKDVDTAYMNKVELQAKVDSLTDEINFLRAFYDAELAQMQTHISDTSVVLSMDNNRNLDLDSIIAEVKAQYEDIAQRSRAEAESWYQSKYEELRVTAGRHGDDLRNTKQEISEINRMIQRLRSEIDHVKKQCASLQSAIADAEQRGEMALKDARNKLAELEDALQKAKQDMARLLKEYQELMNTKLALDVEIATYRKLLEGEECRMNGPACLVLILSLPSTAVVQSTVSSGYGGASGVGSGLGLGGGSGYSYSSGHGLGGGFSSGSGRAIGGGLSSSGGSSSTIKYTTTTSSSSSRKGYRH</sequence>
<comment type="similarity">
    <text evidence="6 7">Belongs to the intermediate filament family.</text>
</comment>
<dbReference type="Gene3D" id="1.20.5.1160">
    <property type="entry name" value="Vasodilator-stimulated phosphoprotein"/>
    <property type="match status" value="1"/>
</dbReference>
<feature type="region of interest" description="Disordered" evidence="9">
    <location>
        <begin position="524"/>
        <end position="552"/>
    </location>
</feature>
<evidence type="ECO:0000256" key="3">
    <source>
        <dbReference type="ARBA" id="ARBA00022744"/>
    </source>
</evidence>
<feature type="compositionally biased region" description="Low complexity" evidence="9">
    <location>
        <begin position="528"/>
        <end position="552"/>
    </location>
</feature>
<dbReference type="SUPFAM" id="SSF64593">
    <property type="entry name" value="Intermediate filament protein, coiled coil region"/>
    <property type="match status" value="3"/>
</dbReference>
<reference evidence="11" key="4">
    <citation type="submission" date="2025-09" db="UniProtKB">
        <authorList>
            <consortium name="Ensembl"/>
        </authorList>
    </citation>
    <scope>IDENTIFICATION</scope>
</reference>
<dbReference type="PANTHER" id="PTHR45616:SF39">
    <property type="entry name" value="KERATIN, TYPE II CYTOSKELETAL 6A-RELATED"/>
    <property type="match status" value="1"/>
</dbReference>
<feature type="region of interest" description="Disordered" evidence="9">
    <location>
        <begin position="1"/>
        <end position="24"/>
    </location>
</feature>
<evidence type="ECO:0000256" key="5">
    <source>
        <dbReference type="ARBA" id="ARBA00023054"/>
    </source>
</evidence>
<evidence type="ECO:0000259" key="10">
    <source>
        <dbReference type="PROSITE" id="PS51842"/>
    </source>
</evidence>
<comment type="subcellular location">
    <subcellularLocation>
        <location evidence="1">Cytoplasm</location>
    </subcellularLocation>
</comment>
<reference evidence="11" key="2">
    <citation type="journal article" date="2020" name="Gigascience">
        <title>An improved pig reference genome sequence to enable pig genetics and genomics research.</title>
        <authorList>
            <person name="Warr A."/>
            <person name="Affara N."/>
            <person name="Aken B."/>
            <person name="Beiki H."/>
            <person name="Bickhart D.M."/>
            <person name="Billis K."/>
            <person name="Chow W."/>
            <person name="Eory L."/>
            <person name="Finlayson H.A."/>
            <person name="Flicek P."/>
            <person name="Giron C.G."/>
            <person name="Griffin D.K."/>
            <person name="Hall R."/>
            <person name="Hannum G."/>
            <person name="Hourlier T."/>
            <person name="Howe K."/>
            <person name="Hume D.A."/>
            <person name="Izuogu O."/>
            <person name="Kim K."/>
            <person name="Koren S."/>
            <person name="Liu H."/>
            <person name="Manchanda N."/>
            <person name="Martin F.J."/>
            <person name="Nonneman D.J."/>
            <person name="O'Connor R.E."/>
            <person name="Phillippy A.M."/>
            <person name="Rohrer G.A."/>
            <person name="Rosen B.D."/>
            <person name="Rund L.A."/>
            <person name="Sargent C.A."/>
            <person name="Schook L.B."/>
            <person name="Schroeder S.G."/>
            <person name="Schwartz A.S."/>
            <person name="Skinner B.M."/>
            <person name="Talbot R."/>
            <person name="Tseng E."/>
            <person name="Tuggle C.K."/>
            <person name="Watson M."/>
            <person name="Smith T.P.L."/>
            <person name="Archibald A.L."/>
        </authorList>
    </citation>
    <scope>NUCLEOTIDE SEQUENCE [LARGE SCALE GENOMIC DNA]</scope>
    <source>
        <strain evidence="11">Duroc</strain>
    </source>
</reference>
<dbReference type="VGNC" id="VGNC:107242">
    <property type="gene designation" value="KRT75"/>
</dbReference>
<feature type="compositionally biased region" description="Low complexity" evidence="9">
    <location>
        <begin position="8"/>
        <end position="24"/>
    </location>
</feature>
<keyword evidence="5 8" id="KW-0175">Coiled coil</keyword>
<evidence type="ECO:0000313" key="13">
    <source>
        <dbReference type="VGNC" id="VGNC:107242"/>
    </source>
</evidence>
<dbReference type="InterPro" id="IPR018039">
    <property type="entry name" value="IF_conserved"/>
</dbReference>
<dbReference type="PROSITE" id="PS51842">
    <property type="entry name" value="IF_ROD_2"/>
    <property type="match status" value="1"/>
</dbReference>
<keyword evidence="2" id="KW-0963">Cytoplasm</keyword>
<organism evidence="11 12">
    <name type="scientific">Sus scrofa</name>
    <name type="common">Pig</name>
    <dbReference type="NCBI Taxonomy" id="9823"/>
    <lineage>
        <taxon>Eukaryota</taxon>
        <taxon>Metazoa</taxon>
        <taxon>Chordata</taxon>
        <taxon>Craniata</taxon>
        <taxon>Vertebrata</taxon>
        <taxon>Euteleostomi</taxon>
        <taxon>Mammalia</taxon>
        <taxon>Eutheria</taxon>
        <taxon>Laurasiatheria</taxon>
        <taxon>Artiodactyla</taxon>
        <taxon>Suina</taxon>
        <taxon>Suidae</taxon>
        <taxon>Sus</taxon>
    </lineage>
</organism>
<proteinExistence type="inferred from homology"/>
<dbReference type="GeneTree" id="ENSGT00940000154600"/>
<reference evidence="11" key="3">
    <citation type="submission" date="2025-08" db="UniProtKB">
        <authorList>
            <consortium name="Ensembl"/>
        </authorList>
    </citation>
    <scope>IDENTIFICATION</scope>
</reference>
<protein>
    <recommendedName>
        <fullName evidence="10">IF rod domain-containing protein</fullName>
    </recommendedName>
</protein>
<dbReference type="InterPro" id="IPR003054">
    <property type="entry name" value="Keratin_II"/>
</dbReference>
<gene>
    <name evidence="13" type="primary">KRT75</name>
</gene>
<evidence type="ECO:0000256" key="1">
    <source>
        <dbReference type="ARBA" id="ARBA00004496"/>
    </source>
</evidence>
<dbReference type="FunFam" id="1.20.5.170:FF:000004">
    <property type="entry name" value="Keratin, type II cytoskeletal 5"/>
    <property type="match status" value="1"/>
</dbReference>
<dbReference type="GO" id="GO:0005737">
    <property type="term" value="C:cytoplasm"/>
    <property type="evidence" value="ECO:0007669"/>
    <property type="project" value="UniProtKB-SubCell"/>
</dbReference>
<dbReference type="InterPro" id="IPR039008">
    <property type="entry name" value="IF_rod_dom"/>
</dbReference>
<feature type="coiled-coil region" evidence="8">
    <location>
        <begin position="355"/>
        <end position="442"/>
    </location>
</feature>
<accession>A0A287ATD0</accession>
<dbReference type="Ensembl" id="ENSSSCT00000058164.3">
    <property type="protein sequence ID" value="ENSSSCP00000047349.2"/>
    <property type="gene ID" value="ENSSSCG00000055044.1"/>
</dbReference>
<evidence type="ECO:0000256" key="6">
    <source>
        <dbReference type="ARBA" id="ARBA00061646"/>
    </source>
</evidence>
<evidence type="ECO:0000256" key="4">
    <source>
        <dbReference type="ARBA" id="ARBA00022754"/>
    </source>
</evidence>
<reference evidence="12" key="1">
    <citation type="submission" date="2009-11" db="EMBL/GenBank/DDBJ databases">
        <authorList>
            <consortium name="Porcine genome sequencing project"/>
        </authorList>
    </citation>
    <scope>NUCLEOTIDE SEQUENCE [LARGE SCALE GENOMIC DNA]</scope>
    <source>
        <strain evidence="12">Duroc</strain>
    </source>
</reference>
<evidence type="ECO:0000256" key="8">
    <source>
        <dbReference type="SAM" id="Coils"/>
    </source>
</evidence>